<feature type="compositionally biased region" description="Polar residues" evidence="5">
    <location>
        <begin position="1649"/>
        <end position="1660"/>
    </location>
</feature>
<feature type="compositionally biased region" description="Low complexity" evidence="5">
    <location>
        <begin position="2135"/>
        <end position="2193"/>
    </location>
</feature>
<feature type="compositionally biased region" description="Low complexity" evidence="5">
    <location>
        <begin position="563"/>
        <end position="581"/>
    </location>
</feature>
<feature type="compositionally biased region" description="Basic and acidic residues" evidence="5">
    <location>
        <begin position="1125"/>
        <end position="1139"/>
    </location>
</feature>
<feature type="region of interest" description="Disordered" evidence="5">
    <location>
        <begin position="392"/>
        <end position="1043"/>
    </location>
</feature>
<comment type="caution">
    <text evidence="7">The sequence shown here is derived from an EMBL/GenBank/DDBJ whole genome shotgun (WGS) entry which is preliminary data.</text>
</comment>
<feature type="compositionally biased region" description="Basic and acidic residues" evidence="5">
    <location>
        <begin position="2478"/>
        <end position="2497"/>
    </location>
</feature>
<feature type="compositionally biased region" description="Low complexity" evidence="5">
    <location>
        <begin position="642"/>
        <end position="656"/>
    </location>
</feature>
<keyword evidence="2 4" id="KW-0863">Zinc-finger</keyword>
<feature type="compositionally biased region" description="Polar residues" evidence="5">
    <location>
        <begin position="3050"/>
        <end position="3077"/>
    </location>
</feature>
<feature type="compositionally biased region" description="Basic and acidic residues" evidence="5">
    <location>
        <begin position="3078"/>
        <end position="3087"/>
    </location>
</feature>
<feature type="compositionally biased region" description="Basic residues" evidence="5">
    <location>
        <begin position="1169"/>
        <end position="1195"/>
    </location>
</feature>
<feature type="compositionally biased region" description="Low complexity" evidence="5">
    <location>
        <begin position="278"/>
        <end position="301"/>
    </location>
</feature>
<feature type="compositionally biased region" description="Polar residues" evidence="5">
    <location>
        <begin position="1284"/>
        <end position="1316"/>
    </location>
</feature>
<dbReference type="PROSITE" id="PS01360">
    <property type="entry name" value="ZF_MYND_1"/>
    <property type="match status" value="1"/>
</dbReference>
<feature type="region of interest" description="Disordered" evidence="5">
    <location>
        <begin position="1612"/>
        <end position="1858"/>
    </location>
</feature>
<feature type="compositionally biased region" description="Basic and acidic residues" evidence="5">
    <location>
        <begin position="619"/>
        <end position="638"/>
    </location>
</feature>
<feature type="compositionally biased region" description="Low complexity" evidence="5">
    <location>
        <begin position="1880"/>
        <end position="1892"/>
    </location>
</feature>
<feature type="compositionally biased region" description="Polar residues" evidence="5">
    <location>
        <begin position="2371"/>
        <end position="2383"/>
    </location>
</feature>
<feature type="compositionally biased region" description="Basic and acidic residues" evidence="5">
    <location>
        <begin position="760"/>
        <end position="769"/>
    </location>
</feature>
<feature type="compositionally biased region" description="Low complexity" evidence="5">
    <location>
        <begin position="452"/>
        <end position="487"/>
    </location>
</feature>
<dbReference type="SUPFAM" id="SSF144232">
    <property type="entry name" value="HIT/MYND zinc finger-like"/>
    <property type="match status" value="1"/>
</dbReference>
<feature type="region of interest" description="Disordered" evidence="5">
    <location>
        <begin position="206"/>
        <end position="379"/>
    </location>
</feature>
<sequence>MAGPQQRSLTEAPVTLTAPHSLINNVARGHQTPFVINQISSNHHAIPRPASRRSRPCSLCGTTAVRSHSAVIPGSPLDSNEQPVVLLHRLEDGLPQGDVNSLRAYGTIRLLPVHCPSDGINQDYDSDNGGEVEQGKVNNAMAHAVYHSEIHKEEASKSRGQYSSWSIGCSRESKYPLSETNSLHRSNERYLASKVEQTNLCNTEAVNNGETSNQSFSNRRIHNVRRDTVPYDREERGGSRVQQQSDVSERGGRKTVERGDSGYTVASSTLPVYNNDHSASQPRPSQRHSSPVFFPLSPVSSETSNVLTHASPDSSTAATTTPHTQAMSCQSLRQSDLTEATSRYVPTSSQINSSTSHHSSSPPSSPSVHSSCQQHLAPSSPYTPMSVVVPFSASSPSSSQPLLSPPSPSSVSPPGSPPSPPSSPFSLHSPTSFTEANRSEHCPQNLPPSSPYSPRSLPSAPNSPTSLPSRSTSPPSPSPSLGSCPSLELYQGHLYSNTENQSEESEVQMRHEEQVEEEGDAYTSSLTPSPISSRVNSSLRSSSALSSERDIPEEKSLVYTGINSVASSSSSSLNSTKASSLQNPPRSVAAAAHNQPPQEIQTHTRITDKAKVQTMWNKGRGDTEDALIHQKLDSERMTCEISQASQVSSKCSDSSSGRGGVGGGGDGDGGGGGGDGDDGGGDGGDGGDGAGTELERKLNNYNNKSSSSMKLVLKVKNPSTQSSQLETEKKECNKENGIPKIVLTRKGNGPNREYSCSNRLRNEDQRLESEVVQNKKHKSKKSKRDKLKIKKVKKIVKSDKHKRHLELFGEDSSDSCEIPVRSQVNVNGLPEEAKASKEPQQQPQLLSQSAAEDEEEEEDGEEEEEDEDEDKEQKEDTTITPPPPPPGPAERHQRDDQLPLSFPTLDLESPPHLDHIKKEFECTVSQSSPVEKQKRNSNKKVDLQSMWDNLKNMSKEELPSLKSHVNNPSNPDKSDDSSPPPPPHKKSDICPSAPPSHVRKPKQKSVNKTVPANNKKEEQTSPRRKRDRYVKKTKSGSSSDACLWVSFGMNAPVPVLASDMDLSPLRSTDTKREGSDNEIQSLPEDEELPDLCNIKLDNKDHKHSHRDTEREEKPWNKKHSSNKRLNKEEDIVSSKRSQEGKSSSRSSQSRLKSNRSEVKRSNRPTRSCRMTKRGSGQHRSRSSGRRGRGSWRRTRSPLSTHGQSEASHSSIHSRKQSLPSRCISSSPTHSTFHALTHSSTHSLADSPTHSATHQNSETLEEKQEIDTTPTEDLDNTTLDKHKQQQPSSPNLLSDTNGSTSDHSNTQTLNVSHTENQQCQSLSKIDIAAHHQTAVPEPEAKTQNQVSSVNQDQCSNHSLNSISHDMTDSKNQYDTQHQISHDLNTAQDLDNQNLNSTDLNTTQSQKDTQEIFTTPDHLDSQLPDQKQVPEDDDNNGQNQKSIQGEDHDQGYDEDPQRKMNDQEVLNRSQSPVTTPDLDNTLQTLKPNQDQIAHTDMKPTFALTDNICHTSDMNEATSGKSSKKAKTDDETHSVDCGAVGAAQTQESVAIFVPPSQLYSSSSSSSSTVQSENCGGEISEETMYYRPKKIRKVDHSSGSIKACVSFNNRIEKHPTELKNITPANINSASTPQEENSHGMNLNLSVDRKDSEPTATPDTPTQELTPRPTHGLEYVSETSRLSDGKAMETEHTENPEPIIKHQAQTPPVSAAKDQLQQPLEPATSHYPHPTVSVNHHPQQQQQQHPTDPPTLHSQHPPENQVEEKQIVAGPQKRVSKSESKAGKSEGQTESESGKKNEVSDKADSPSRKSIDSSGSGSQSTVKKGRKRILRKEKSGSGGGKNWALQKALHRREVQHEEERGKRLAQEIKGFNWLEEKIKNGSIHPSAGSGQSVSSSSPPTPNTPKEPPRRTLSSTSSSSSSSAEPSTPLSPSCSKFVFAARKKDEGDGRKNSSSGGTSGLRGHLQIAVPPFAPSSRVTALPKRRPTPPTPTTSTPTPTHNTSVSPTTPLVPYGGGQGGHTMTVQSPLFSTSHSHQEPGRRLFRAGGPGLAKTNAVYEYQQQQLSDSNKATLYSTTSLSKATLYGVHDDSLELFYDSVKDNNYYNAQGKTPTTTTTTKSSNNNTSSSPFSSQYASVQNLISTTPSKHSTSSSRNDPTPSTPSATTNTSPSPHSYHLVRQQQQQQQHIPVSSYSSPTNSSEPKRFSHKHTLLRRCFKELLKSESESSPEPPLNGKTVEPDLNVSQMCSEVRESEPQEAVSTCFSVATVAADTSVDKPSLPKMTTTDYSMPQPQPPVTVDSHLSIATASKPEEVIRVEDSLTPSTSPDNAFPPPPIKERRSSLSVKEKNQISFQAMIKTEVLDPTANDNDDSTNKETTSKSQSSTVANAGSANDEHKKLKTSKRQVDVVEDVSKSIHNKVIESITDDADLEVKYLKRDIKNDPTKGKEDSEIQSNLILSVLYKELMRTRQEVEKLRRVQELMLTEKGDKKETTEEESKADGKTEDSMEIGTPEDVGKCEKRKHEDEGGDSASKKSKISIRSDLLSDKGVAATTTTTNTVQDTPNPVHSLHHEPMSLLSSTTTVSHSSPQQPIPETVISLLPTDLSQATSQAMPGECIVQPRLSPGVVKPSPILPKVGCGLTGSSTGLPRASPGVSRVSHGTPAISPALINSSPVLPMNSPTMPRSSPGIPRSSPGVPRSSPGVPQSSPGVPRSSPGVPRSSPGVPRSSPGMLRNSPGVPHESSPGVAPMSSPVVTRASPVILQTQYPPVTSPTSSVIVPHVSPTTLQLTPHISHNAGSQACHHATNFTPAVTSIPTDTNSIVAPNQLPYEQPATNPIVSQPMPPPIASIVLGNALCSPTGTTRVSPVVSRTSPVITRTNSLPGTTVSTADAALVRSLSPNKLRSAFGISNSDIELMPVLAGPKPSYPEPYPQTFLKFNEHLQDNPILSNAFKGLRGHNTKDGGEVPLGQLAFRFPQEDPRRSLHAQPYETEIRRTAHSTSELPDFPPPSRKQPPPLKPASSLVRRHSDTLDPRSLNPALHRLRYPTTTPHPSLAVSHPQKTSPISSYSHPQSNQTQYPQVTQSGRRNSDASCSERSRECHMAIGLQHQYPQHIAPVTGMMSLGPDKATIFPITPMAPSIRPFKNTTAPAAPMRSAMEHYQNENFLRSNMPFFEKLRENIQQARDTTLNVSDRGHLGQERLQPSTSNIDKPQQPQTFAPRVLVQESGPKTHVPPATYSAPHFSTPSHQHNMPGAMSSHPGHFPNTMHSGTSLHHLTPTGLPPTSHQTVPPARPNNAIATNSRCKTDASRSEKKQCLNCPQQARFLCSGCKKAWYCSEKCQRDHWITHNTACIQ</sequence>
<feature type="compositionally biased region" description="Low complexity" evidence="5">
    <location>
        <begin position="1905"/>
        <end position="1927"/>
    </location>
</feature>
<feature type="compositionally biased region" description="Low complexity" evidence="5">
    <location>
        <begin position="348"/>
        <end position="371"/>
    </location>
</feature>
<evidence type="ECO:0000259" key="6">
    <source>
        <dbReference type="PROSITE" id="PS50865"/>
    </source>
</evidence>
<feature type="compositionally biased region" description="Basic residues" evidence="5">
    <location>
        <begin position="1022"/>
        <end position="1034"/>
    </location>
</feature>
<feature type="compositionally biased region" description="Polar residues" evidence="5">
    <location>
        <begin position="1462"/>
        <end position="1481"/>
    </location>
</feature>
<gene>
    <name evidence="7" type="ORF">Pmani_030017</name>
</gene>
<feature type="compositionally biased region" description="Polar residues" evidence="5">
    <location>
        <begin position="325"/>
        <end position="347"/>
    </location>
</feature>
<organism evidence="7 8">
    <name type="scientific">Petrolisthes manimaculis</name>
    <dbReference type="NCBI Taxonomy" id="1843537"/>
    <lineage>
        <taxon>Eukaryota</taxon>
        <taxon>Metazoa</taxon>
        <taxon>Ecdysozoa</taxon>
        <taxon>Arthropoda</taxon>
        <taxon>Crustacea</taxon>
        <taxon>Multicrustacea</taxon>
        <taxon>Malacostraca</taxon>
        <taxon>Eumalacostraca</taxon>
        <taxon>Eucarida</taxon>
        <taxon>Decapoda</taxon>
        <taxon>Pleocyemata</taxon>
        <taxon>Anomura</taxon>
        <taxon>Galatheoidea</taxon>
        <taxon>Porcellanidae</taxon>
        <taxon>Petrolisthes</taxon>
    </lineage>
</organism>
<feature type="compositionally biased region" description="Basic and acidic residues" evidence="5">
    <location>
        <begin position="1096"/>
        <end position="1115"/>
    </location>
</feature>
<feature type="region of interest" description="Disordered" evidence="5">
    <location>
        <begin position="1332"/>
        <end position="1374"/>
    </location>
</feature>
<feature type="region of interest" description="Disordered" evidence="5">
    <location>
        <begin position="1062"/>
        <end position="1316"/>
    </location>
</feature>
<feature type="compositionally biased region" description="Low complexity" evidence="5">
    <location>
        <begin position="1140"/>
        <end position="1151"/>
    </location>
</feature>
<feature type="compositionally biased region" description="Basic and acidic residues" evidence="5">
    <location>
        <begin position="931"/>
        <end position="942"/>
    </location>
</feature>
<feature type="compositionally biased region" description="Basic and acidic residues" evidence="5">
    <location>
        <begin position="1442"/>
        <end position="1460"/>
    </location>
</feature>
<feature type="compositionally biased region" description="Pro residues" evidence="5">
    <location>
        <begin position="2996"/>
        <end position="3009"/>
    </location>
</feature>
<feature type="compositionally biased region" description="Pro residues" evidence="5">
    <location>
        <begin position="414"/>
        <end position="423"/>
    </location>
</feature>
<feature type="compositionally biased region" description="Polar residues" evidence="5">
    <location>
        <begin position="1197"/>
        <end position="1257"/>
    </location>
</feature>
<feature type="compositionally biased region" description="Polar residues" evidence="5">
    <location>
        <begin position="1340"/>
        <end position="1374"/>
    </location>
</feature>
<protein>
    <recommendedName>
        <fullName evidence="6">MYND-type domain-containing protein</fullName>
    </recommendedName>
</protein>
<accession>A0AAE1NYR8</accession>
<feature type="compositionally biased region" description="Low complexity" evidence="5">
    <location>
        <begin position="699"/>
        <end position="716"/>
    </location>
</feature>
<evidence type="ECO:0000256" key="2">
    <source>
        <dbReference type="ARBA" id="ARBA00022771"/>
    </source>
</evidence>
<feature type="compositionally biased region" description="Gly residues" evidence="5">
    <location>
        <begin position="681"/>
        <end position="690"/>
    </location>
</feature>
<feature type="region of interest" description="Disordered" evidence="5">
    <location>
        <begin position="1414"/>
        <end position="1481"/>
    </location>
</feature>
<feature type="compositionally biased region" description="Low complexity" evidence="5">
    <location>
        <begin position="1986"/>
        <end position="2000"/>
    </location>
</feature>
<feature type="compositionally biased region" description="Polar residues" evidence="5">
    <location>
        <begin position="1618"/>
        <end position="1640"/>
    </location>
</feature>
<feature type="region of interest" description="Disordered" evidence="5">
    <location>
        <begin position="2478"/>
        <end position="2563"/>
    </location>
</feature>
<feature type="compositionally biased region" description="Low complexity" evidence="5">
    <location>
        <begin position="1731"/>
        <end position="1741"/>
    </location>
</feature>
<feature type="compositionally biased region" description="Low complexity" evidence="5">
    <location>
        <begin position="838"/>
        <end position="850"/>
    </location>
</feature>
<dbReference type="InterPro" id="IPR002893">
    <property type="entry name" value="Znf_MYND"/>
</dbReference>
<dbReference type="EMBL" id="JAWZYT010003610">
    <property type="protein sequence ID" value="KAK4297577.1"/>
    <property type="molecule type" value="Genomic_DNA"/>
</dbReference>
<dbReference type="Pfam" id="PF01753">
    <property type="entry name" value="zf-MYND"/>
    <property type="match status" value="1"/>
</dbReference>
<feature type="compositionally biased region" description="Low complexity" evidence="5">
    <location>
        <begin position="2103"/>
        <end position="2125"/>
    </location>
</feature>
<reference evidence="7" key="1">
    <citation type="submission" date="2023-11" db="EMBL/GenBank/DDBJ databases">
        <title>Genome assemblies of two species of porcelain crab, Petrolisthes cinctipes and Petrolisthes manimaculis (Anomura: Porcellanidae).</title>
        <authorList>
            <person name="Angst P."/>
        </authorList>
    </citation>
    <scope>NUCLEOTIDE SEQUENCE</scope>
    <source>
        <strain evidence="7">PB745_02</strain>
        <tissue evidence="7">Gill</tissue>
    </source>
</reference>
<feature type="domain" description="MYND-type" evidence="6">
    <location>
        <begin position="3306"/>
        <end position="3342"/>
    </location>
</feature>
<feature type="compositionally biased region" description="Basic and acidic residues" evidence="5">
    <location>
        <begin position="1846"/>
        <end position="1858"/>
    </location>
</feature>
<feature type="compositionally biased region" description="Low complexity" evidence="5">
    <location>
        <begin position="528"/>
        <end position="546"/>
    </location>
</feature>
<evidence type="ECO:0000256" key="5">
    <source>
        <dbReference type="SAM" id="MobiDB-lite"/>
    </source>
</evidence>
<dbReference type="Proteomes" id="UP001292094">
    <property type="component" value="Unassembled WGS sequence"/>
</dbReference>
<feature type="compositionally biased region" description="Basic and acidic residues" evidence="5">
    <location>
        <begin position="247"/>
        <end position="260"/>
    </location>
</feature>
<proteinExistence type="predicted"/>
<feature type="compositionally biased region" description="Basic and acidic residues" evidence="5">
    <location>
        <begin position="2328"/>
        <end position="2341"/>
    </location>
</feature>
<dbReference type="PROSITE" id="PS50865">
    <property type="entry name" value="ZF_MYND_2"/>
    <property type="match status" value="1"/>
</dbReference>
<feature type="compositionally biased region" description="Basic and acidic residues" evidence="5">
    <location>
        <begin position="909"/>
        <end position="921"/>
    </location>
</feature>
<name>A0AAE1NYR8_9EUCA</name>
<feature type="compositionally biased region" description="Acidic residues" evidence="5">
    <location>
        <begin position="851"/>
        <end position="870"/>
    </location>
</feature>
<evidence type="ECO:0000256" key="4">
    <source>
        <dbReference type="PROSITE-ProRule" id="PRU00134"/>
    </source>
</evidence>
<evidence type="ECO:0000313" key="7">
    <source>
        <dbReference type="EMBL" id="KAK4297577.1"/>
    </source>
</evidence>
<feature type="region of interest" description="Disordered" evidence="5">
    <location>
        <begin position="2986"/>
        <end position="3087"/>
    </location>
</feature>
<dbReference type="GO" id="GO:0008270">
    <property type="term" value="F:zinc ion binding"/>
    <property type="evidence" value="ECO:0007669"/>
    <property type="project" value="UniProtKB-KW"/>
</dbReference>
<feature type="compositionally biased region" description="Polar residues" evidence="5">
    <location>
        <begin position="595"/>
        <end position="604"/>
    </location>
</feature>
<feature type="compositionally biased region" description="Polar residues" evidence="5">
    <location>
        <begin position="2660"/>
        <end position="2674"/>
    </location>
</feature>
<feature type="region of interest" description="Disordered" evidence="5">
    <location>
        <begin position="2096"/>
        <end position="2201"/>
    </location>
</feature>
<feature type="compositionally biased region" description="Basic and acidic residues" evidence="5">
    <location>
        <begin position="1676"/>
        <end position="1690"/>
    </location>
</feature>
<feature type="compositionally biased region" description="Basic and acidic residues" evidence="5">
    <location>
        <begin position="2506"/>
        <end position="2517"/>
    </location>
</feature>
<feature type="region of interest" description="Disordered" evidence="5">
    <location>
        <begin position="1874"/>
        <end position="2000"/>
    </location>
</feature>
<keyword evidence="3" id="KW-0862">Zinc</keyword>
<feature type="compositionally biased region" description="Low complexity" evidence="5">
    <location>
        <begin position="2675"/>
        <end position="2722"/>
    </location>
</feature>
<evidence type="ECO:0000256" key="3">
    <source>
        <dbReference type="ARBA" id="ARBA00022833"/>
    </source>
</evidence>
<feature type="compositionally biased region" description="Gly residues" evidence="5">
    <location>
        <begin position="657"/>
        <end position="674"/>
    </location>
</feature>
<feature type="region of interest" description="Disordered" evidence="5">
    <location>
        <begin position="3270"/>
        <end position="3289"/>
    </location>
</feature>
<feature type="compositionally biased region" description="Basic and acidic residues" evidence="5">
    <location>
        <begin position="224"/>
        <end position="238"/>
    </location>
</feature>
<evidence type="ECO:0000313" key="8">
    <source>
        <dbReference type="Proteomes" id="UP001292094"/>
    </source>
</evidence>
<feature type="compositionally biased region" description="Basic and acidic residues" evidence="5">
    <location>
        <begin position="547"/>
        <end position="556"/>
    </location>
</feature>
<evidence type="ECO:0000256" key="1">
    <source>
        <dbReference type="ARBA" id="ARBA00022723"/>
    </source>
</evidence>
<feature type="compositionally biased region" description="Basic and acidic residues" evidence="5">
    <location>
        <begin position="1787"/>
        <end position="1806"/>
    </location>
</feature>
<feature type="compositionally biased region" description="Polar residues" evidence="5">
    <location>
        <begin position="206"/>
        <end position="218"/>
    </location>
</feature>
<keyword evidence="8" id="KW-1185">Reference proteome</keyword>
<feature type="compositionally biased region" description="Basic and acidic residues" evidence="5">
    <location>
        <begin position="1936"/>
        <end position="1945"/>
    </location>
</feature>
<feature type="region of interest" description="Disordered" evidence="5">
    <location>
        <begin position="2310"/>
        <end position="2396"/>
    </location>
</feature>
<feature type="compositionally biased region" description="Low complexity" evidence="5">
    <location>
        <begin position="308"/>
        <end position="324"/>
    </location>
</feature>
<feature type="compositionally biased region" description="Low complexity" evidence="5">
    <location>
        <begin position="392"/>
        <end position="402"/>
    </location>
</feature>
<feature type="compositionally biased region" description="Low complexity" evidence="5">
    <location>
        <begin position="1807"/>
        <end position="1817"/>
    </location>
</feature>
<feature type="compositionally biased region" description="Polar residues" evidence="5">
    <location>
        <begin position="264"/>
        <end position="277"/>
    </location>
</feature>
<feature type="compositionally biased region" description="Low complexity" evidence="5">
    <location>
        <begin position="424"/>
        <end position="433"/>
    </location>
</feature>
<dbReference type="Gene3D" id="6.10.140.2220">
    <property type="match status" value="1"/>
</dbReference>
<feature type="compositionally biased region" description="Basic residues" evidence="5">
    <location>
        <begin position="774"/>
        <end position="804"/>
    </location>
</feature>
<feature type="region of interest" description="Disordered" evidence="5">
    <location>
        <begin position="2639"/>
        <end position="2743"/>
    </location>
</feature>
<keyword evidence="1" id="KW-0479">Metal-binding</keyword>